<dbReference type="NCBIfam" id="TIGR02795">
    <property type="entry name" value="tol_pal_ybgF"/>
    <property type="match status" value="1"/>
</dbReference>
<dbReference type="InterPro" id="IPR019734">
    <property type="entry name" value="TPR_rpt"/>
</dbReference>
<sequence length="232" mass="25395" precursor="true">MRILLPIALVLATTALNTAHAQFGGSRQYNELREEMNARFEASGRGQLDLANQNEQLRSEVAGLRGQVEVLLHEIEQLKQRQRDFYVDLDDRIRGLEGHGGVAAGPGDPAAEASAYEAALNLLKEGKHTESLAAFEAFISEHPRSEMLPGANFWAGNAALQAREIVSARSFFNTVISNWPNDAIAPDAMLGLANSLRLMGEARQSEDTLRRILERYPDSSAAQVASQRLSGQ</sequence>
<feature type="coiled-coil region" evidence="1">
    <location>
        <begin position="54"/>
        <end position="81"/>
    </location>
</feature>
<feature type="chain" id="PRO_5038196399" description="Cell division coordinator CpoB" evidence="1">
    <location>
        <begin position="22"/>
        <end position="232"/>
    </location>
</feature>
<comment type="caution">
    <text evidence="3">The sequence shown here is derived from an EMBL/GenBank/DDBJ whole genome shotgun (WGS) entry which is preliminary data.</text>
</comment>
<evidence type="ECO:0000259" key="2">
    <source>
        <dbReference type="Pfam" id="PF16331"/>
    </source>
</evidence>
<name>A0A972J8U1_9RHOO</name>
<dbReference type="InterPro" id="IPR032519">
    <property type="entry name" value="YbgF_tri"/>
</dbReference>
<proteinExistence type="inferred from homology"/>
<keyword evidence="1" id="KW-0131">Cell cycle</keyword>
<dbReference type="RefSeq" id="WP_168988779.1">
    <property type="nucleotide sequence ID" value="NZ_CAWPHM010000323.1"/>
</dbReference>
<keyword evidence="1" id="KW-0732">Signal</keyword>
<reference evidence="3" key="1">
    <citation type="submission" date="2019-12" db="EMBL/GenBank/DDBJ databases">
        <title>Comparative genomics gives insights into the taxonomy of the Azoarcus-Aromatoleum group and reveals separate origins of nif in the plant-associated Azoarcus and non-plant-associated Aromatoleum sub-groups.</title>
        <authorList>
            <person name="Lafos M."/>
            <person name="Maluk M."/>
            <person name="Batista M."/>
            <person name="Junghare M."/>
            <person name="Carmona M."/>
            <person name="Faoro H."/>
            <person name="Cruz L.M."/>
            <person name="Battistoni F."/>
            <person name="De Souza E."/>
            <person name="Pedrosa F."/>
            <person name="Chen W.-M."/>
            <person name="Poole P.S."/>
            <person name="Dixon R.A."/>
            <person name="James E.K."/>
        </authorList>
    </citation>
    <scope>NUCLEOTIDE SEQUENCE</scope>
    <source>
        <strain evidence="3">NSC3</strain>
    </source>
</reference>
<evidence type="ECO:0000313" key="3">
    <source>
        <dbReference type="EMBL" id="NMG04089.1"/>
    </source>
</evidence>
<dbReference type="InterPro" id="IPR014162">
    <property type="entry name" value="CpoB_C"/>
</dbReference>
<dbReference type="Gene3D" id="1.20.5.110">
    <property type="match status" value="1"/>
</dbReference>
<organism evidence="3 4">
    <name type="scientific">Azoarcus taiwanensis</name>
    <dbReference type="NCBI Taxonomy" id="666964"/>
    <lineage>
        <taxon>Bacteria</taxon>
        <taxon>Pseudomonadati</taxon>
        <taxon>Pseudomonadota</taxon>
        <taxon>Betaproteobacteria</taxon>
        <taxon>Rhodocyclales</taxon>
        <taxon>Zoogloeaceae</taxon>
        <taxon>Azoarcus</taxon>
    </lineage>
</organism>
<dbReference type="GO" id="GO:0043093">
    <property type="term" value="P:FtsZ-dependent cytokinesis"/>
    <property type="evidence" value="ECO:0007669"/>
    <property type="project" value="UniProtKB-UniRule"/>
</dbReference>
<evidence type="ECO:0000313" key="4">
    <source>
        <dbReference type="Proteomes" id="UP000599523"/>
    </source>
</evidence>
<dbReference type="Pfam" id="PF13174">
    <property type="entry name" value="TPR_6"/>
    <property type="match status" value="1"/>
</dbReference>
<dbReference type="HAMAP" id="MF_02066">
    <property type="entry name" value="CpoB"/>
    <property type="match status" value="1"/>
</dbReference>
<evidence type="ECO:0000256" key="1">
    <source>
        <dbReference type="HAMAP-Rule" id="MF_02066"/>
    </source>
</evidence>
<dbReference type="Pfam" id="PF13432">
    <property type="entry name" value="TPR_16"/>
    <property type="match status" value="1"/>
</dbReference>
<keyword evidence="1" id="KW-0132">Cell division</keyword>
<dbReference type="GO" id="GO:0070206">
    <property type="term" value="P:protein trimerization"/>
    <property type="evidence" value="ECO:0007669"/>
    <property type="project" value="InterPro"/>
</dbReference>
<dbReference type="InterPro" id="IPR011990">
    <property type="entry name" value="TPR-like_helical_dom_sf"/>
</dbReference>
<feature type="domain" description="YbgF trimerisation" evidence="2">
    <location>
        <begin position="38"/>
        <end position="99"/>
    </location>
</feature>
<feature type="signal peptide" evidence="1">
    <location>
        <begin position="1"/>
        <end position="21"/>
    </location>
</feature>
<keyword evidence="1" id="KW-0574">Periplasm</keyword>
<dbReference type="Pfam" id="PF16331">
    <property type="entry name" value="TolA_bind_tri"/>
    <property type="match status" value="1"/>
</dbReference>
<comment type="function">
    <text evidence="1">Mediates coordination of peptidoglycan synthesis and outer membrane constriction during cell division.</text>
</comment>
<dbReference type="EMBL" id="WTVM01000093">
    <property type="protein sequence ID" value="NMG04089.1"/>
    <property type="molecule type" value="Genomic_DNA"/>
</dbReference>
<gene>
    <name evidence="3" type="primary">ybgF</name>
    <name evidence="1" type="synonym">cpoB</name>
    <name evidence="3" type="ORF">GPA21_14105</name>
</gene>
<comment type="similarity">
    <text evidence="1">Belongs to the CpoB family.</text>
</comment>
<dbReference type="Proteomes" id="UP000599523">
    <property type="component" value="Unassembled WGS sequence"/>
</dbReference>
<accession>A0A972J8U1</accession>
<keyword evidence="1" id="KW-0175">Coiled coil</keyword>
<keyword evidence="4" id="KW-1185">Reference proteome</keyword>
<dbReference type="GO" id="GO:0030288">
    <property type="term" value="C:outer membrane-bounded periplasmic space"/>
    <property type="evidence" value="ECO:0007669"/>
    <property type="project" value="UniProtKB-UniRule"/>
</dbReference>
<comment type="subcellular location">
    <subcellularLocation>
        <location evidence="1">Periplasm</location>
    </subcellularLocation>
</comment>
<dbReference type="Gene3D" id="1.25.40.10">
    <property type="entry name" value="Tetratricopeptide repeat domain"/>
    <property type="match status" value="1"/>
</dbReference>
<protein>
    <recommendedName>
        <fullName evidence="1">Cell division coordinator CpoB</fullName>
    </recommendedName>
</protein>
<dbReference type="SUPFAM" id="SSF48452">
    <property type="entry name" value="TPR-like"/>
    <property type="match status" value="1"/>
</dbReference>
<dbReference type="AlphaFoldDB" id="A0A972J8U1"/>
<dbReference type="InterPro" id="IPR034706">
    <property type="entry name" value="CpoB"/>
</dbReference>